<feature type="signal peptide" evidence="1">
    <location>
        <begin position="1"/>
        <end position="26"/>
    </location>
</feature>
<name>A0A927GTC5_9BACL</name>
<dbReference type="AlphaFoldDB" id="A0A927GTC5"/>
<organism evidence="3 4">
    <name type="scientific">Paenibacillus sabuli</name>
    <dbReference type="NCBI Taxonomy" id="2772509"/>
    <lineage>
        <taxon>Bacteria</taxon>
        <taxon>Bacillati</taxon>
        <taxon>Bacillota</taxon>
        <taxon>Bacilli</taxon>
        <taxon>Bacillales</taxon>
        <taxon>Paenibacillaceae</taxon>
        <taxon>Paenibacillus</taxon>
    </lineage>
</organism>
<evidence type="ECO:0000256" key="1">
    <source>
        <dbReference type="SAM" id="SignalP"/>
    </source>
</evidence>
<feature type="domain" description="Choice-of-anchor I" evidence="2">
    <location>
        <begin position="57"/>
        <end position="589"/>
    </location>
</feature>
<dbReference type="Pfam" id="PF22494">
    <property type="entry name" value="choice_anch_I"/>
    <property type="match status" value="1"/>
</dbReference>
<dbReference type="RefSeq" id="WP_190920583.1">
    <property type="nucleotide sequence ID" value="NZ_JACXIZ010000038.1"/>
</dbReference>
<protein>
    <submittedName>
        <fullName evidence="3">Choice-of-anchor I family protein</fullName>
    </submittedName>
</protein>
<dbReference type="SUPFAM" id="SSF50969">
    <property type="entry name" value="YVTN repeat-like/Quinoprotein amine dehydrogenase"/>
    <property type="match status" value="1"/>
</dbReference>
<gene>
    <name evidence="3" type="ORF">IDH44_19750</name>
</gene>
<proteinExistence type="predicted"/>
<evidence type="ECO:0000259" key="2">
    <source>
        <dbReference type="Pfam" id="PF22494"/>
    </source>
</evidence>
<sequence length="705" mass="74948">MKKLTGVLALSMGLTALTPLAGTAVAEPGDNAYAGTEELTVTKIAGYDTGAGLEESGAEIVTYDAATGKVYLINGATASIEIVDLAGLQHAVQGQELSVAESNKISIAAHSPEERPELFGDVTSVVVHPTADLMAAAVPNSEKTDNGSVVFFTKSGEFLDYVEVGALPDMITLTPDGRTFLVANEGEPNADYTVDPEGSVSMITWSEAAGAYSFAASTASFDDPSIVIDDNVRYASLLTGYVEEPTPAQWAADFEPEFIVVAENGAKAYVALQESNAIAVLDVAEGRFTNVHGLGYKNHMLPGNGLDPSDRDPEDDPQINIANYPVLGMYMPDGIALKTINGRAYLFTANEGDSRAYGPDEEIADELRFKDMMSDEGPEDGFVIALDAANYPGTTQEELDALDLAALSEDEYLGRLTITNSVSDSVYTEGGTTYVSGLYAYGARSFSIWDVEQLGTDQQQVYDSGDGFEQIVAQVMPDLFNSDHAENEKDNRSDNKGPEPEYVELGEIDGELYAFVGLERQSGIMVYNVTNPEAPAFVTYYNLRDVNESGAGDLGPEGLDFIPAEQSPTGEALLLAGNEVSGTLAVMEIVKDAPSFAVTGIADEAHYAVTREQGKVQMTVNEDVSGLVTFGASVSAIAGHEGNETVVFTLRRGGEQLALSAVRGDLDSGTLTPQAQFNVQAGDVVEVYVVDELTNDPERQPVVLQ</sequence>
<evidence type="ECO:0000313" key="3">
    <source>
        <dbReference type="EMBL" id="MBD2847443.1"/>
    </source>
</evidence>
<dbReference type="Proteomes" id="UP000621560">
    <property type="component" value="Unassembled WGS sequence"/>
</dbReference>
<keyword evidence="4" id="KW-1185">Reference proteome</keyword>
<dbReference type="Gene3D" id="2.130.10.10">
    <property type="entry name" value="YVTN repeat-like/Quinoprotein amine dehydrogenase"/>
    <property type="match status" value="1"/>
</dbReference>
<dbReference type="PANTHER" id="PTHR46928:SF1">
    <property type="entry name" value="MESENCHYME-SPECIFIC CELL SURFACE GLYCOPROTEIN"/>
    <property type="match status" value="1"/>
</dbReference>
<dbReference type="EMBL" id="JACXIZ010000038">
    <property type="protein sequence ID" value="MBD2847443.1"/>
    <property type="molecule type" value="Genomic_DNA"/>
</dbReference>
<dbReference type="InterPro" id="IPR055188">
    <property type="entry name" value="Choice_anch_I"/>
</dbReference>
<keyword evidence="1" id="KW-0732">Signal</keyword>
<dbReference type="InterPro" id="IPR011044">
    <property type="entry name" value="Quino_amine_DH_bsu"/>
</dbReference>
<dbReference type="InterPro" id="IPR015943">
    <property type="entry name" value="WD40/YVTN_repeat-like_dom_sf"/>
</dbReference>
<accession>A0A927GTC5</accession>
<evidence type="ECO:0000313" key="4">
    <source>
        <dbReference type="Proteomes" id="UP000621560"/>
    </source>
</evidence>
<reference evidence="3" key="1">
    <citation type="submission" date="2020-09" db="EMBL/GenBank/DDBJ databases">
        <title>A novel bacterium of genus Paenibacillus, isolated from South China Sea.</title>
        <authorList>
            <person name="Huang H."/>
            <person name="Mo K."/>
            <person name="Hu Y."/>
        </authorList>
    </citation>
    <scope>NUCLEOTIDE SEQUENCE</scope>
    <source>
        <strain evidence="3">IB182496</strain>
    </source>
</reference>
<dbReference type="PANTHER" id="PTHR46928">
    <property type="entry name" value="MESENCHYME-SPECIFIC CELL SURFACE GLYCOPROTEIN"/>
    <property type="match status" value="1"/>
</dbReference>
<feature type="chain" id="PRO_5037519043" evidence="1">
    <location>
        <begin position="27"/>
        <end position="705"/>
    </location>
</feature>
<dbReference type="NCBIfam" id="NF038117">
    <property type="entry name" value="choice_anch_I"/>
    <property type="match status" value="1"/>
</dbReference>
<dbReference type="InterPro" id="IPR052956">
    <property type="entry name" value="Mesenchyme-surface_protein"/>
</dbReference>
<comment type="caution">
    <text evidence="3">The sequence shown here is derived from an EMBL/GenBank/DDBJ whole genome shotgun (WGS) entry which is preliminary data.</text>
</comment>